<organism evidence="3">
    <name type="scientific">Arthroderma gypseum (strain ATCC MYA-4604 / CBS 118893)</name>
    <name type="common">Microsporum gypseum</name>
    <dbReference type="NCBI Taxonomy" id="535722"/>
    <lineage>
        <taxon>Eukaryota</taxon>
        <taxon>Fungi</taxon>
        <taxon>Dikarya</taxon>
        <taxon>Ascomycota</taxon>
        <taxon>Pezizomycotina</taxon>
        <taxon>Eurotiomycetes</taxon>
        <taxon>Eurotiomycetidae</taxon>
        <taxon>Onygenales</taxon>
        <taxon>Arthrodermataceae</taxon>
        <taxon>Nannizzia</taxon>
    </lineage>
</organism>
<keyword evidence="1" id="KW-0812">Transmembrane</keyword>
<feature type="transmembrane region" description="Helical" evidence="1">
    <location>
        <begin position="66"/>
        <end position="91"/>
    </location>
</feature>
<proteinExistence type="predicted"/>
<dbReference type="Proteomes" id="UP000002669">
    <property type="component" value="Unassembled WGS sequence"/>
</dbReference>
<evidence type="ECO:0000313" key="3">
    <source>
        <dbReference type="Proteomes" id="UP000002669"/>
    </source>
</evidence>
<keyword evidence="1" id="KW-1133">Transmembrane helix</keyword>
<reference evidence="3" key="1">
    <citation type="journal article" date="2012" name="MBio">
        <title>Comparative genome analysis of Trichophyton rubrum and related dermatophytes reveals candidate genes involved in infection.</title>
        <authorList>
            <person name="Martinez D.A."/>
            <person name="Oliver B.G."/>
            <person name="Graeser Y."/>
            <person name="Goldberg J.M."/>
            <person name="Li W."/>
            <person name="Martinez-Rossi N.M."/>
            <person name="Monod M."/>
            <person name="Shelest E."/>
            <person name="Barton R.C."/>
            <person name="Birch E."/>
            <person name="Brakhage A.A."/>
            <person name="Chen Z."/>
            <person name="Gurr S.J."/>
            <person name="Heiman D."/>
            <person name="Heitman J."/>
            <person name="Kosti I."/>
            <person name="Rossi A."/>
            <person name="Saif S."/>
            <person name="Samalova M."/>
            <person name="Saunders C.W."/>
            <person name="Shea T."/>
            <person name="Summerbell R.C."/>
            <person name="Xu J."/>
            <person name="Young S."/>
            <person name="Zeng Q."/>
            <person name="Birren B.W."/>
            <person name="Cuomo C.A."/>
            <person name="White T.C."/>
        </authorList>
    </citation>
    <scope>NUCLEOTIDE SEQUENCE [LARGE SCALE GENOMIC DNA]</scope>
    <source>
        <strain evidence="3">ATCC MYA-4604 / CBS 118893</strain>
    </source>
</reference>
<evidence type="ECO:0000313" key="2">
    <source>
        <dbReference type="EMBL" id="EFQ97716.1"/>
    </source>
</evidence>
<dbReference type="VEuPathDB" id="FungiDB:MGYG_00756"/>
<dbReference type="GeneID" id="10031988"/>
<keyword evidence="1" id="KW-0472">Membrane</keyword>
<keyword evidence="3" id="KW-1185">Reference proteome</keyword>
<dbReference type="InParanoid" id="E5R1L8"/>
<name>E5R1L8_ARTGP</name>
<gene>
    <name evidence="2" type="ORF">MGYG_00756</name>
</gene>
<sequence length="103" mass="11280">MEKYHVDIDPEMLPITEEEGHLVAFTENGVRIGIIGSACYSSEINNMPVERLARARPVHTMSPMMATLSVIGVLVLTALVGLAVQIANLYALRIMACNTMIDH</sequence>
<dbReference type="AlphaFoldDB" id="E5R1L8"/>
<dbReference type="OMA" id="MVCNAIS"/>
<protein>
    <submittedName>
        <fullName evidence="2">Uncharacterized protein</fullName>
    </submittedName>
</protein>
<dbReference type="RefSeq" id="XP_003176668.1">
    <property type="nucleotide sequence ID" value="XM_003176620.1"/>
</dbReference>
<evidence type="ECO:0000256" key="1">
    <source>
        <dbReference type="SAM" id="Phobius"/>
    </source>
</evidence>
<accession>E5R1L8</accession>
<dbReference type="HOGENOM" id="CLU_2251944_0_0_1"/>
<dbReference type="OrthoDB" id="4173475at2759"/>
<dbReference type="eggNOG" id="ENOG502RQ4V">
    <property type="taxonomic scope" value="Eukaryota"/>
</dbReference>
<dbReference type="EMBL" id="DS989822">
    <property type="protein sequence ID" value="EFQ97716.1"/>
    <property type="molecule type" value="Genomic_DNA"/>
</dbReference>